<protein>
    <recommendedName>
        <fullName evidence="4">GAP family protein</fullName>
    </recommendedName>
</protein>
<proteinExistence type="predicted"/>
<dbReference type="EMBL" id="POAF01000002">
    <property type="protein sequence ID" value="RBM02934.1"/>
    <property type="molecule type" value="Genomic_DNA"/>
</dbReference>
<accession>A0A365YLQ7</accession>
<dbReference type="InterPro" id="IPR021315">
    <property type="entry name" value="Gap/Sap"/>
</dbReference>
<evidence type="ECO:0000256" key="1">
    <source>
        <dbReference type="SAM" id="Phobius"/>
    </source>
</evidence>
<keyword evidence="1" id="KW-0472">Membrane</keyword>
<evidence type="ECO:0000313" key="2">
    <source>
        <dbReference type="EMBL" id="RBM02934.1"/>
    </source>
</evidence>
<dbReference type="AlphaFoldDB" id="A0A365YLQ7"/>
<keyword evidence="3" id="KW-1185">Reference proteome</keyword>
<feature type="transmembrane region" description="Helical" evidence="1">
    <location>
        <begin position="189"/>
        <end position="209"/>
    </location>
</feature>
<dbReference type="Pfam" id="PF11139">
    <property type="entry name" value="SfLAP"/>
    <property type="match status" value="1"/>
</dbReference>
<feature type="transmembrane region" description="Helical" evidence="1">
    <location>
        <begin position="151"/>
        <end position="169"/>
    </location>
</feature>
<comment type="caution">
    <text evidence="2">The sequence shown here is derived from an EMBL/GenBank/DDBJ whole genome shotgun (WGS) entry which is preliminary data.</text>
</comment>
<feature type="transmembrane region" description="Helical" evidence="1">
    <location>
        <begin position="12"/>
        <end position="33"/>
    </location>
</feature>
<name>A0A365YLQ7_9MICC</name>
<feature type="transmembrane region" description="Helical" evidence="1">
    <location>
        <begin position="83"/>
        <end position="101"/>
    </location>
</feature>
<feature type="transmembrane region" description="Helical" evidence="1">
    <location>
        <begin position="235"/>
        <end position="252"/>
    </location>
</feature>
<evidence type="ECO:0008006" key="4">
    <source>
        <dbReference type="Google" id="ProtNLM"/>
    </source>
</evidence>
<organism evidence="2 3">
    <name type="scientific">Glutamicibacter soli</name>
    <dbReference type="NCBI Taxonomy" id="453836"/>
    <lineage>
        <taxon>Bacteria</taxon>
        <taxon>Bacillati</taxon>
        <taxon>Actinomycetota</taxon>
        <taxon>Actinomycetes</taxon>
        <taxon>Micrococcales</taxon>
        <taxon>Micrococcaceae</taxon>
        <taxon>Glutamicibacter</taxon>
    </lineage>
</organism>
<keyword evidence="1" id="KW-0812">Transmembrane</keyword>
<keyword evidence="1" id="KW-1133">Transmembrane helix</keyword>
<dbReference type="RefSeq" id="WP_113606807.1">
    <property type="nucleotide sequence ID" value="NZ_POAF01000002.1"/>
</dbReference>
<evidence type="ECO:0000313" key="3">
    <source>
        <dbReference type="Proteomes" id="UP000252167"/>
    </source>
</evidence>
<sequence length="266" mass="28364">MDIFTNAAPASLVVLALIDATSIGTLVIPIWLLLRRDYRRAIPRVLLYLGLLAGFYWAIGLLLRSGFQLAYSRMSLDTPMMRLLGLALGAGMIIWALTYRTDEQKLVAARKAGTASGETVKAGGLQGTATGQPQVSGALRRRLGTALDTRTGVVALALLAGLLELPTMLPYLGAMGVLQGAGWSSGVQVLVLAGYCLVMIAPALVLVGVRRAAGDRMEHWLQAAGRKLGRYAQETLGWVVGIAGYFLIRFSLDGVQLRELVGDVLG</sequence>
<dbReference type="Proteomes" id="UP000252167">
    <property type="component" value="Unassembled WGS sequence"/>
</dbReference>
<feature type="transmembrane region" description="Helical" evidence="1">
    <location>
        <begin position="45"/>
        <end position="63"/>
    </location>
</feature>
<reference evidence="2 3" key="1">
    <citation type="submission" date="2018-01" db="EMBL/GenBank/DDBJ databases">
        <title>Glutamicibacter soli strain NHPC-3 Whole genome sequence and assembly.</title>
        <authorList>
            <person name="Choudhury P."/>
            <person name="Gupta D."/>
            <person name="Sengupta K."/>
            <person name="Jawed A."/>
            <person name="Sultana N."/>
            <person name="Saha P."/>
        </authorList>
    </citation>
    <scope>NUCLEOTIDE SEQUENCE [LARGE SCALE GENOMIC DNA]</scope>
    <source>
        <strain evidence="2 3">NHPC-3</strain>
    </source>
</reference>
<gene>
    <name evidence="2" type="ORF">C1H84_05780</name>
</gene>